<organism evidence="4 5">
    <name type="scientific">Amycolatopsis rubida</name>
    <dbReference type="NCBI Taxonomy" id="112413"/>
    <lineage>
        <taxon>Bacteria</taxon>
        <taxon>Bacillati</taxon>
        <taxon>Actinomycetota</taxon>
        <taxon>Actinomycetes</taxon>
        <taxon>Pseudonocardiales</taxon>
        <taxon>Pseudonocardiaceae</taxon>
        <taxon>Amycolatopsis</taxon>
    </lineage>
</organism>
<dbReference type="InterPro" id="IPR046826">
    <property type="entry name" value="PDH_N"/>
</dbReference>
<protein>
    <submittedName>
        <fullName evidence="4">Prephenate dehydrogenase</fullName>
    </submittedName>
</protein>
<dbReference type="AlphaFoldDB" id="A0A1I5E9Y1"/>
<evidence type="ECO:0000256" key="1">
    <source>
        <dbReference type="ARBA" id="ARBA00007964"/>
    </source>
</evidence>
<gene>
    <name evidence="4" type="ORF">SAMN05421854_101567</name>
</gene>
<dbReference type="Gene3D" id="1.10.3660.10">
    <property type="entry name" value="6-phosphogluconate dehydrogenase C-terminal like domain"/>
    <property type="match status" value="1"/>
</dbReference>
<accession>A0A1I5E9Y1</accession>
<dbReference type="STRING" id="112413.SAMN05421854_101567"/>
<dbReference type="OrthoDB" id="9802008at2"/>
<proteinExistence type="inferred from homology"/>
<dbReference type="Pfam" id="PF02153">
    <property type="entry name" value="PDH_N"/>
    <property type="match status" value="1"/>
</dbReference>
<keyword evidence="2" id="KW-0560">Oxidoreductase</keyword>
<dbReference type="GO" id="GO:0008977">
    <property type="term" value="F:prephenate dehydrogenase (NAD+) activity"/>
    <property type="evidence" value="ECO:0007669"/>
    <property type="project" value="InterPro"/>
</dbReference>
<dbReference type="PROSITE" id="PS51176">
    <property type="entry name" value="PDH_ADH"/>
    <property type="match status" value="1"/>
</dbReference>
<dbReference type="NCBIfam" id="NF005108">
    <property type="entry name" value="PRK06545.1-6"/>
    <property type="match status" value="1"/>
</dbReference>
<dbReference type="Proteomes" id="UP000199137">
    <property type="component" value="Unassembled WGS sequence"/>
</dbReference>
<feature type="domain" description="Prephenate/arogenate dehydrogenase" evidence="3">
    <location>
        <begin position="2"/>
        <end position="295"/>
    </location>
</feature>
<dbReference type="EMBL" id="FOWC01000001">
    <property type="protein sequence ID" value="SFO08428.1"/>
    <property type="molecule type" value="Genomic_DNA"/>
</dbReference>
<comment type="similarity">
    <text evidence="1">Belongs to the prephenate/arogenate dehydrogenase family.</text>
</comment>
<dbReference type="InterPro" id="IPR046825">
    <property type="entry name" value="PDH_C"/>
</dbReference>
<evidence type="ECO:0000313" key="5">
    <source>
        <dbReference type="Proteomes" id="UP000199137"/>
    </source>
</evidence>
<dbReference type="Pfam" id="PF20463">
    <property type="entry name" value="PDH_C"/>
    <property type="match status" value="1"/>
</dbReference>
<dbReference type="SUPFAM" id="SSF51735">
    <property type="entry name" value="NAD(P)-binding Rossmann-fold domains"/>
    <property type="match status" value="1"/>
</dbReference>
<dbReference type="Gene3D" id="3.40.50.720">
    <property type="entry name" value="NAD(P)-binding Rossmann-like Domain"/>
    <property type="match status" value="1"/>
</dbReference>
<name>A0A1I5E9Y1_9PSEU</name>
<dbReference type="SUPFAM" id="SSF48179">
    <property type="entry name" value="6-phosphogluconate dehydrogenase C-terminal domain-like"/>
    <property type="match status" value="1"/>
</dbReference>
<dbReference type="InterPro" id="IPR036291">
    <property type="entry name" value="NAD(P)-bd_dom_sf"/>
</dbReference>
<dbReference type="PANTHER" id="PTHR21363:SF0">
    <property type="entry name" value="PREPHENATE DEHYDROGENASE [NADP(+)]"/>
    <property type="match status" value="1"/>
</dbReference>
<dbReference type="RefSeq" id="WP_093572116.1">
    <property type="nucleotide sequence ID" value="NZ_FOWC01000001.1"/>
</dbReference>
<sequence length="322" mass="32655">MRDVCVIGLGLIGGSLLRAAAASGRTVWGTTVSEVDADAASRGGYDVTTDAEAALHRAAAADAIVVIAVPLPAVENLLRLVAQHASHCILTDVVSVKGPMLDAVRRRAPYTRYVGGHPMAGTSHSGWLAGDTMLFRDAAWVVGVEEETDLTAWAEVTRLVLDVGAHAVPLPADSHDETVARISHLPHLFAAILASVGAQGGPLAMSLAAGSFRDGTRVAGSSPDLVRAMTEGNRDALLPIVDDALGRLGAARGSLASTGGLAATINAGHEGALALEAARDAALSGVRVDLTAADAREGLVALGERGGRITGLDGAVALGEVS</sequence>
<evidence type="ECO:0000256" key="2">
    <source>
        <dbReference type="ARBA" id="ARBA00023002"/>
    </source>
</evidence>
<dbReference type="PANTHER" id="PTHR21363">
    <property type="entry name" value="PREPHENATE DEHYDROGENASE"/>
    <property type="match status" value="1"/>
</dbReference>
<dbReference type="GO" id="GO:0004665">
    <property type="term" value="F:prephenate dehydrogenase (NADP+) activity"/>
    <property type="evidence" value="ECO:0007669"/>
    <property type="project" value="InterPro"/>
</dbReference>
<dbReference type="GO" id="GO:0070403">
    <property type="term" value="F:NAD+ binding"/>
    <property type="evidence" value="ECO:0007669"/>
    <property type="project" value="InterPro"/>
</dbReference>
<evidence type="ECO:0000259" key="3">
    <source>
        <dbReference type="PROSITE" id="PS51176"/>
    </source>
</evidence>
<dbReference type="GO" id="GO:0006571">
    <property type="term" value="P:tyrosine biosynthetic process"/>
    <property type="evidence" value="ECO:0007669"/>
    <property type="project" value="InterPro"/>
</dbReference>
<dbReference type="InterPro" id="IPR003099">
    <property type="entry name" value="Prephen_DH"/>
</dbReference>
<dbReference type="InterPro" id="IPR050812">
    <property type="entry name" value="Preph/Arog_dehydrog"/>
</dbReference>
<dbReference type="InterPro" id="IPR008927">
    <property type="entry name" value="6-PGluconate_DH-like_C_sf"/>
</dbReference>
<reference evidence="4 5" key="1">
    <citation type="submission" date="2016-10" db="EMBL/GenBank/DDBJ databases">
        <authorList>
            <person name="de Groot N.N."/>
        </authorList>
    </citation>
    <scope>NUCLEOTIDE SEQUENCE [LARGE SCALE GENOMIC DNA]</scope>
    <source>
        <strain evidence="4 5">DSM 44637</strain>
    </source>
</reference>
<evidence type="ECO:0000313" key="4">
    <source>
        <dbReference type="EMBL" id="SFO08428.1"/>
    </source>
</evidence>